<accession>X1VBL5</accession>
<evidence type="ECO:0008006" key="2">
    <source>
        <dbReference type="Google" id="ProtNLM"/>
    </source>
</evidence>
<name>X1VBL5_9ZZZZ</name>
<feature type="non-terminal residue" evidence="1">
    <location>
        <position position="1"/>
    </location>
</feature>
<dbReference type="EMBL" id="BARW01031452">
    <property type="protein sequence ID" value="GAJ03370.1"/>
    <property type="molecule type" value="Genomic_DNA"/>
</dbReference>
<comment type="caution">
    <text evidence="1">The sequence shown here is derived from an EMBL/GenBank/DDBJ whole genome shotgun (WGS) entry which is preliminary data.</text>
</comment>
<organism evidence="1">
    <name type="scientific">marine sediment metagenome</name>
    <dbReference type="NCBI Taxonomy" id="412755"/>
    <lineage>
        <taxon>unclassified sequences</taxon>
        <taxon>metagenomes</taxon>
        <taxon>ecological metagenomes</taxon>
    </lineage>
</organism>
<dbReference type="SUPFAM" id="SSF52954">
    <property type="entry name" value="Class II aaRS ABD-related"/>
    <property type="match status" value="1"/>
</dbReference>
<gene>
    <name evidence="1" type="ORF">S12H4_50024</name>
</gene>
<proteinExistence type="predicted"/>
<reference evidence="1" key="1">
    <citation type="journal article" date="2014" name="Front. Microbiol.">
        <title>High frequency of phylogenetically diverse reductive dehalogenase-homologous genes in deep subseafloor sedimentary metagenomes.</title>
        <authorList>
            <person name="Kawai M."/>
            <person name="Futagami T."/>
            <person name="Toyoda A."/>
            <person name="Takaki Y."/>
            <person name="Nishi S."/>
            <person name="Hori S."/>
            <person name="Arai W."/>
            <person name="Tsubouchi T."/>
            <person name="Morono Y."/>
            <person name="Uchiyama I."/>
            <person name="Ito T."/>
            <person name="Fujiyama A."/>
            <person name="Inagaki F."/>
            <person name="Takami H."/>
        </authorList>
    </citation>
    <scope>NUCLEOTIDE SEQUENCE</scope>
    <source>
        <strain evidence="1">Expedition CK06-06</strain>
    </source>
</reference>
<sequence length="37" mass="4044">AEVESQTVILRDMKSGEQKVIPLAEVAVAFKQKQKSG</sequence>
<evidence type="ECO:0000313" key="1">
    <source>
        <dbReference type="EMBL" id="GAJ03370.1"/>
    </source>
</evidence>
<protein>
    <recommendedName>
        <fullName evidence="2">Anticodon-binding domain-containing protein</fullName>
    </recommendedName>
</protein>
<dbReference type="AlphaFoldDB" id="X1VBL5"/>